<dbReference type="GO" id="GO:0006793">
    <property type="term" value="P:phosphorus metabolic process"/>
    <property type="evidence" value="ECO:0007669"/>
    <property type="project" value="InterPro"/>
</dbReference>
<organism evidence="6 7">
    <name type="scientific">Roseiterribacter gracilis</name>
    <dbReference type="NCBI Taxonomy" id="2812848"/>
    <lineage>
        <taxon>Bacteria</taxon>
        <taxon>Pseudomonadati</taxon>
        <taxon>Pseudomonadota</taxon>
        <taxon>Alphaproteobacteria</taxon>
        <taxon>Rhodospirillales</taxon>
        <taxon>Roseiterribacteraceae</taxon>
        <taxon>Roseiterribacter</taxon>
    </lineage>
</organism>
<keyword evidence="3 4" id="KW-0418">Kinase</keyword>
<comment type="similarity">
    <text evidence="1 4">Belongs to the polyphosphate kinase 2 (PPK2) family. Class I subfamily.</text>
</comment>
<dbReference type="InterPro" id="IPR022486">
    <property type="entry name" value="PPK2_PA0141"/>
</dbReference>
<dbReference type="EC" id="2.7.4.-" evidence="4"/>
<dbReference type="EMBL" id="BOPV01000001">
    <property type="protein sequence ID" value="GIL40445.1"/>
    <property type="molecule type" value="Genomic_DNA"/>
</dbReference>
<dbReference type="InterPro" id="IPR016898">
    <property type="entry name" value="Polyphosphate_phosphotransfera"/>
</dbReference>
<proteinExistence type="inferred from homology"/>
<gene>
    <name evidence="6" type="ORF">TMPK1_26820</name>
</gene>
<comment type="caution">
    <text evidence="6">The sequence shown here is derived from an EMBL/GenBank/DDBJ whole genome shotgun (WGS) entry which is preliminary data.</text>
</comment>
<evidence type="ECO:0000256" key="1">
    <source>
        <dbReference type="ARBA" id="ARBA00009924"/>
    </source>
</evidence>
<keyword evidence="2 4" id="KW-0808">Transferase</keyword>
<dbReference type="NCBIfam" id="TIGR03707">
    <property type="entry name" value="PPK2_P_aer"/>
    <property type="match status" value="1"/>
</dbReference>
<keyword evidence="7" id="KW-1185">Reference proteome</keyword>
<evidence type="ECO:0000313" key="6">
    <source>
        <dbReference type="EMBL" id="GIL40445.1"/>
    </source>
</evidence>
<dbReference type="InterPro" id="IPR027417">
    <property type="entry name" value="P-loop_NTPase"/>
</dbReference>
<evidence type="ECO:0000313" key="7">
    <source>
        <dbReference type="Proteomes" id="UP000681075"/>
    </source>
</evidence>
<reference evidence="6" key="1">
    <citation type="submission" date="2021-02" db="EMBL/GenBank/DDBJ databases">
        <title>Genome sequence of Rhodospirillales sp. strain TMPK1 isolated from soil.</title>
        <authorList>
            <person name="Nakai R."/>
            <person name="Kusada H."/>
            <person name="Tamaki H."/>
        </authorList>
    </citation>
    <scope>NUCLEOTIDE SEQUENCE</scope>
    <source>
        <strain evidence="6">TMPK1</strain>
    </source>
</reference>
<comment type="function">
    <text evidence="4">Uses inorganic polyphosphate (polyP) as a donor to convert GDP to GTP or ADP to ATP.</text>
</comment>
<dbReference type="SUPFAM" id="SSF52540">
    <property type="entry name" value="P-loop containing nucleoside triphosphate hydrolases"/>
    <property type="match status" value="1"/>
</dbReference>
<comment type="subunit">
    <text evidence="4">Homotetramer.</text>
</comment>
<evidence type="ECO:0000256" key="4">
    <source>
        <dbReference type="RuleBase" id="RU369062"/>
    </source>
</evidence>
<evidence type="ECO:0000256" key="3">
    <source>
        <dbReference type="ARBA" id="ARBA00022777"/>
    </source>
</evidence>
<dbReference type="GO" id="GO:0008976">
    <property type="term" value="F:polyphosphate kinase activity"/>
    <property type="evidence" value="ECO:0007669"/>
    <property type="project" value="UniProtKB-UniRule"/>
</dbReference>
<protein>
    <recommendedName>
        <fullName evidence="4">ADP/GDP-polyphosphate phosphotransferase</fullName>
        <ecNumber evidence="4">2.7.4.-</ecNumber>
    </recommendedName>
    <alternativeName>
        <fullName evidence="4">Polyphosphate kinase PPK2</fullName>
    </alternativeName>
</protein>
<dbReference type="InterPro" id="IPR022488">
    <property type="entry name" value="PPK2-related"/>
</dbReference>
<dbReference type="PANTHER" id="PTHR34383">
    <property type="entry name" value="POLYPHOSPHATE:AMP PHOSPHOTRANSFERASE-RELATED"/>
    <property type="match status" value="1"/>
</dbReference>
<accession>A0A8S8XH23</accession>
<evidence type="ECO:0000259" key="5">
    <source>
        <dbReference type="Pfam" id="PF03976"/>
    </source>
</evidence>
<dbReference type="Gene3D" id="3.40.50.300">
    <property type="entry name" value="P-loop containing nucleotide triphosphate hydrolases"/>
    <property type="match status" value="1"/>
</dbReference>
<evidence type="ECO:0000256" key="2">
    <source>
        <dbReference type="ARBA" id="ARBA00022679"/>
    </source>
</evidence>
<feature type="domain" description="Polyphosphate kinase-2-related" evidence="5">
    <location>
        <begin position="20"/>
        <end position="242"/>
    </location>
</feature>
<name>A0A8S8XH23_9PROT</name>
<dbReference type="PIRSF" id="PIRSF028756">
    <property type="entry name" value="PPK2_prd"/>
    <property type="match status" value="1"/>
</dbReference>
<dbReference type="RefSeq" id="WP_420243543.1">
    <property type="nucleotide sequence ID" value="NZ_BOPV01000001.1"/>
</dbReference>
<sequence length="271" mass="30938">MAAKKSKKDKKAKVPPIPHLSDHLYKKQLHDLQVELVKLQRHTIKSGERILILLEGRDGSGKDGAIKRITEHLSPRETRVVALSAPSDREKTQWYFQRWVPYLPAAGEIVLFNRSWYNRAGVERVMGFASEKEVDAFFATVPQFETMLAQDGIRLCKYYLDISKDEQKARMKARRDDPLKQWKISPIDAVALKKWDAYSAARNEMFARTHSLTSPWTVVRAGDKKQARVNLIRHLLARLDYPGADSKLAVPNPDIVFPYDEHAVKAGLIAP</sequence>
<dbReference type="AlphaFoldDB" id="A0A8S8XH23"/>
<dbReference type="PANTHER" id="PTHR34383:SF1">
    <property type="entry name" value="ADP-POLYPHOSPHATE PHOSPHOTRANSFERASE"/>
    <property type="match status" value="1"/>
</dbReference>
<dbReference type="Proteomes" id="UP000681075">
    <property type="component" value="Unassembled WGS sequence"/>
</dbReference>
<dbReference type="Pfam" id="PF03976">
    <property type="entry name" value="PPK2"/>
    <property type="match status" value="1"/>
</dbReference>